<evidence type="ECO:0000256" key="1">
    <source>
        <dbReference type="ARBA" id="ARBA00004651"/>
    </source>
</evidence>
<evidence type="ECO:0000313" key="7">
    <source>
        <dbReference type="EMBL" id="OMP67200.1"/>
    </source>
</evidence>
<protein>
    <recommendedName>
        <fullName evidence="9">YitT family protein</fullName>
    </recommendedName>
</protein>
<dbReference type="PANTHER" id="PTHR33545">
    <property type="entry name" value="UPF0750 MEMBRANE PROTEIN YITT-RELATED"/>
    <property type="match status" value="1"/>
</dbReference>
<dbReference type="OrthoDB" id="2602718at2"/>
<dbReference type="InterPro" id="IPR003740">
    <property type="entry name" value="YitT"/>
</dbReference>
<organism evidence="7 8">
    <name type="scientific">Domibacillus epiphyticus</name>
    <dbReference type="NCBI Taxonomy" id="1714355"/>
    <lineage>
        <taxon>Bacteria</taxon>
        <taxon>Bacillati</taxon>
        <taxon>Bacillota</taxon>
        <taxon>Bacilli</taxon>
        <taxon>Bacillales</taxon>
        <taxon>Bacillaceae</taxon>
        <taxon>Domibacillus</taxon>
    </lineage>
</organism>
<dbReference type="Pfam" id="PF02588">
    <property type="entry name" value="YitT_membrane"/>
    <property type="match status" value="1"/>
</dbReference>
<feature type="transmembrane region" description="Helical" evidence="6">
    <location>
        <begin position="105"/>
        <end position="125"/>
    </location>
</feature>
<keyword evidence="8" id="KW-1185">Reference proteome</keyword>
<evidence type="ECO:0000256" key="5">
    <source>
        <dbReference type="ARBA" id="ARBA00023136"/>
    </source>
</evidence>
<gene>
    <name evidence="7" type="ORF">BTO28_07660</name>
</gene>
<evidence type="ECO:0000256" key="3">
    <source>
        <dbReference type="ARBA" id="ARBA00022692"/>
    </source>
</evidence>
<feature type="transmembrane region" description="Helical" evidence="6">
    <location>
        <begin position="72"/>
        <end position="93"/>
    </location>
</feature>
<dbReference type="GO" id="GO:0005886">
    <property type="term" value="C:plasma membrane"/>
    <property type="evidence" value="ECO:0007669"/>
    <property type="project" value="UniProtKB-SubCell"/>
</dbReference>
<evidence type="ECO:0000256" key="2">
    <source>
        <dbReference type="ARBA" id="ARBA00022475"/>
    </source>
</evidence>
<feature type="transmembrane region" description="Helical" evidence="6">
    <location>
        <begin position="145"/>
        <end position="164"/>
    </location>
</feature>
<dbReference type="Proteomes" id="UP000188613">
    <property type="component" value="Unassembled WGS sequence"/>
</dbReference>
<dbReference type="STRING" id="1714355.BTO28_07660"/>
<comment type="caution">
    <text evidence="7">The sequence shown here is derived from an EMBL/GenBank/DDBJ whole genome shotgun (WGS) entry which is preliminary data.</text>
</comment>
<dbReference type="EMBL" id="MSFI01000011">
    <property type="protein sequence ID" value="OMP67200.1"/>
    <property type="molecule type" value="Genomic_DNA"/>
</dbReference>
<evidence type="ECO:0000256" key="6">
    <source>
        <dbReference type="SAM" id="Phobius"/>
    </source>
</evidence>
<dbReference type="PANTHER" id="PTHR33545:SF5">
    <property type="entry name" value="UPF0750 MEMBRANE PROTEIN YITT"/>
    <property type="match status" value="1"/>
</dbReference>
<name>A0A1V2A8E9_9BACI</name>
<feature type="transmembrane region" description="Helical" evidence="6">
    <location>
        <begin position="170"/>
        <end position="188"/>
    </location>
</feature>
<keyword evidence="5 6" id="KW-0472">Membrane</keyword>
<keyword evidence="4 6" id="KW-1133">Transmembrane helix</keyword>
<sequence length="197" mass="21737">MPFVHKTISIIIGSLLLGIGVNVFLVPYELLDGGTIGVGLIVHYLTGIKIGFVVIMMSIPIFLIAWFYNRSYFYNSLHGMMFSSFMIDVLYPIHTFGNDLYFSPFTNALLGGIFVGSGIGTMLRYDTSIGGTDLFGQMVAKHLKVNPGIIIFIIDFFIISIGSIVFSIGSLLLCLMTVICVGFMTSLISRKNRQVNH</sequence>
<reference evidence="7 8" key="1">
    <citation type="submission" date="2016-12" db="EMBL/GenBank/DDBJ databases">
        <title>Domibacillus sp. SAB 38T whole genome sequencing.</title>
        <authorList>
            <person name="Verma A."/>
            <person name="Ojha A.K."/>
            <person name="Krishnamurthi S."/>
        </authorList>
    </citation>
    <scope>NUCLEOTIDE SEQUENCE [LARGE SCALE GENOMIC DNA]</scope>
    <source>
        <strain evidence="7 8">SAB 38</strain>
    </source>
</reference>
<evidence type="ECO:0000256" key="4">
    <source>
        <dbReference type="ARBA" id="ARBA00022989"/>
    </source>
</evidence>
<feature type="transmembrane region" description="Helical" evidence="6">
    <location>
        <begin position="40"/>
        <end position="65"/>
    </location>
</feature>
<evidence type="ECO:0008006" key="9">
    <source>
        <dbReference type="Google" id="ProtNLM"/>
    </source>
</evidence>
<evidence type="ECO:0000313" key="8">
    <source>
        <dbReference type="Proteomes" id="UP000188613"/>
    </source>
</evidence>
<comment type="subcellular location">
    <subcellularLocation>
        <location evidence="1">Cell membrane</location>
        <topology evidence="1">Multi-pass membrane protein</topology>
    </subcellularLocation>
</comment>
<dbReference type="AlphaFoldDB" id="A0A1V2A8E9"/>
<proteinExistence type="predicted"/>
<accession>A0A1V2A8E9</accession>
<keyword evidence="3 6" id="KW-0812">Transmembrane</keyword>
<dbReference type="InterPro" id="IPR051461">
    <property type="entry name" value="UPF0750_membrane"/>
</dbReference>
<feature type="transmembrane region" description="Helical" evidence="6">
    <location>
        <begin position="7"/>
        <end position="28"/>
    </location>
</feature>
<dbReference type="RefSeq" id="WP_076764959.1">
    <property type="nucleotide sequence ID" value="NZ_MSFI01000011.1"/>
</dbReference>
<keyword evidence="2" id="KW-1003">Cell membrane</keyword>